<accession>A0A0E9S3F8</accession>
<proteinExistence type="predicted"/>
<name>A0A0E9S3F8_ANGAN</name>
<sequence length="73" mass="8091">MIACRHRTLLGQIGGPGAGGNKCMHVCVAFSAREAACGEEDRMWYRWEQLKIVLTLLQDQHQTPLICAPTATH</sequence>
<organism evidence="1">
    <name type="scientific">Anguilla anguilla</name>
    <name type="common">European freshwater eel</name>
    <name type="synonym">Muraena anguilla</name>
    <dbReference type="NCBI Taxonomy" id="7936"/>
    <lineage>
        <taxon>Eukaryota</taxon>
        <taxon>Metazoa</taxon>
        <taxon>Chordata</taxon>
        <taxon>Craniata</taxon>
        <taxon>Vertebrata</taxon>
        <taxon>Euteleostomi</taxon>
        <taxon>Actinopterygii</taxon>
        <taxon>Neopterygii</taxon>
        <taxon>Teleostei</taxon>
        <taxon>Anguilliformes</taxon>
        <taxon>Anguillidae</taxon>
        <taxon>Anguilla</taxon>
    </lineage>
</organism>
<evidence type="ECO:0000313" key="1">
    <source>
        <dbReference type="EMBL" id="JAH35073.1"/>
    </source>
</evidence>
<reference evidence="1" key="2">
    <citation type="journal article" date="2015" name="Fish Shellfish Immunol.">
        <title>Early steps in the European eel (Anguilla anguilla)-Vibrio vulnificus interaction in the gills: Role of the RtxA13 toxin.</title>
        <authorList>
            <person name="Callol A."/>
            <person name="Pajuelo D."/>
            <person name="Ebbesson L."/>
            <person name="Teles M."/>
            <person name="MacKenzie S."/>
            <person name="Amaro C."/>
        </authorList>
    </citation>
    <scope>NUCLEOTIDE SEQUENCE</scope>
</reference>
<protein>
    <submittedName>
        <fullName evidence="1">Uncharacterized protein</fullName>
    </submittedName>
</protein>
<reference evidence="1" key="1">
    <citation type="submission" date="2014-11" db="EMBL/GenBank/DDBJ databases">
        <authorList>
            <person name="Amaro Gonzalez C."/>
        </authorList>
    </citation>
    <scope>NUCLEOTIDE SEQUENCE</scope>
</reference>
<dbReference type="EMBL" id="GBXM01073504">
    <property type="protein sequence ID" value="JAH35073.1"/>
    <property type="molecule type" value="Transcribed_RNA"/>
</dbReference>
<dbReference type="AlphaFoldDB" id="A0A0E9S3F8"/>